<feature type="region of interest" description="Disordered" evidence="1">
    <location>
        <begin position="1"/>
        <end position="55"/>
    </location>
</feature>
<dbReference type="Proteomes" id="UP000320216">
    <property type="component" value="Chromosome"/>
</dbReference>
<feature type="transmembrane region" description="Helical" evidence="2">
    <location>
        <begin position="86"/>
        <end position="105"/>
    </location>
</feature>
<feature type="compositionally biased region" description="Acidic residues" evidence="1">
    <location>
        <begin position="17"/>
        <end position="30"/>
    </location>
</feature>
<name>A0A5B8M0Y8_9MICO</name>
<keyword evidence="2" id="KW-1133">Transmembrane helix</keyword>
<dbReference type="AlphaFoldDB" id="A0A5B8M0Y8"/>
<evidence type="ECO:0000256" key="1">
    <source>
        <dbReference type="SAM" id="MobiDB-lite"/>
    </source>
</evidence>
<keyword evidence="4" id="KW-1185">Reference proteome</keyword>
<sequence length="237" mass="24707">MTPTRKTSPRTEPQDAPVDEEFAVASEEEPAGSADASGGQGDAGHPQHDGAGEQAVEQGPLTATQLLNDPLLGTHDEIIADLGLKLRWAAIGYASLGIIASWLVAAQVGMATKNAAVFGWAVAATVLVLAGAVWYFADVSTRFASVASYRKGKTPQAIARLDRGAIVGLYGAIGAWIGVALGVLVLVSGTVTAVLTLAFSASGWVWFFGAVPVVLLYLYTFALLHYRLVEKARDAVA</sequence>
<dbReference type="EMBL" id="CP042305">
    <property type="protein sequence ID" value="QDZ13485.1"/>
    <property type="molecule type" value="Genomic_DNA"/>
</dbReference>
<proteinExistence type="predicted"/>
<dbReference type="OrthoDB" id="9902992at2"/>
<evidence type="ECO:0000313" key="4">
    <source>
        <dbReference type="Proteomes" id="UP000320216"/>
    </source>
</evidence>
<feature type="transmembrane region" description="Helical" evidence="2">
    <location>
        <begin position="117"/>
        <end position="137"/>
    </location>
</feature>
<keyword evidence="2" id="KW-0472">Membrane</keyword>
<evidence type="ECO:0000256" key="2">
    <source>
        <dbReference type="SAM" id="Phobius"/>
    </source>
</evidence>
<dbReference type="RefSeq" id="WP_146317449.1">
    <property type="nucleotide sequence ID" value="NZ_CP042305.1"/>
</dbReference>
<protein>
    <submittedName>
        <fullName evidence="3">Uncharacterized protein</fullName>
    </submittedName>
</protein>
<dbReference type="KEGG" id="huw:FPZ11_00490"/>
<accession>A0A5B8M0Y8</accession>
<keyword evidence="2" id="KW-0812">Transmembrane</keyword>
<feature type="transmembrane region" description="Helical" evidence="2">
    <location>
        <begin position="169"/>
        <end position="198"/>
    </location>
</feature>
<evidence type="ECO:0000313" key="3">
    <source>
        <dbReference type="EMBL" id="QDZ13485.1"/>
    </source>
</evidence>
<feature type="transmembrane region" description="Helical" evidence="2">
    <location>
        <begin position="204"/>
        <end position="224"/>
    </location>
</feature>
<reference evidence="3 4" key="1">
    <citation type="submission" date="2019-07" db="EMBL/GenBank/DDBJ databases">
        <title>Full genome sequence of Humibacter sp. WJ7-1.</title>
        <authorList>
            <person name="Im W.-T."/>
        </authorList>
    </citation>
    <scope>NUCLEOTIDE SEQUENCE [LARGE SCALE GENOMIC DNA]</scope>
    <source>
        <strain evidence="3 4">WJ7-1</strain>
    </source>
</reference>
<organism evidence="3 4">
    <name type="scientific">Humibacter ginsenosidimutans</name>
    <dbReference type="NCBI Taxonomy" id="2599293"/>
    <lineage>
        <taxon>Bacteria</taxon>
        <taxon>Bacillati</taxon>
        <taxon>Actinomycetota</taxon>
        <taxon>Actinomycetes</taxon>
        <taxon>Micrococcales</taxon>
        <taxon>Microbacteriaceae</taxon>
        <taxon>Humibacter</taxon>
    </lineage>
</organism>
<gene>
    <name evidence="3" type="ORF">FPZ11_00490</name>
</gene>